<protein>
    <submittedName>
        <fullName evidence="2">Uncharacterized protein</fullName>
    </submittedName>
</protein>
<dbReference type="EMBL" id="CAKOGP040000446">
    <property type="protein sequence ID" value="CAJ1935031.1"/>
    <property type="molecule type" value="Genomic_DNA"/>
</dbReference>
<organism evidence="2 3">
    <name type="scientific">Cylindrotheca closterium</name>
    <dbReference type="NCBI Taxonomy" id="2856"/>
    <lineage>
        <taxon>Eukaryota</taxon>
        <taxon>Sar</taxon>
        <taxon>Stramenopiles</taxon>
        <taxon>Ochrophyta</taxon>
        <taxon>Bacillariophyta</taxon>
        <taxon>Bacillariophyceae</taxon>
        <taxon>Bacillariophycidae</taxon>
        <taxon>Bacillariales</taxon>
        <taxon>Bacillariaceae</taxon>
        <taxon>Cylindrotheca</taxon>
    </lineage>
</organism>
<evidence type="ECO:0000313" key="2">
    <source>
        <dbReference type="EMBL" id="CAJ1935031.1"/>
    </source>
</evidence>
<comment type="caution">
    <text evidence="2">The sequence shown here is derived from an EMBL/GenBank/DDBJ whole genome shotgun (WGS) entry which is preliminary data.</text>
</comment>
<keyword evidence="3" id="KW-1185">Reference proteome</keyword>
<dbReference type="AlphaFoldDB" id="A0AAD2FFN5"/>
<reference evidence="2" key="1">
    <citation type="submission" date="2023-08" db="EMBL/GenBank/DDBJ databases">
        <authorList>
            <person name="Audoor S."/>
            <person name="Bilcke G."/>
        </authorList>
    </citation>
    <scope>NUCLEOTIDE SEQUENCE</scope>
</reference>
<dbReference type="Proteomes" id="UP001295423">
    <property type="component" value="Unassembled WGS sequence"/>
</dbReference>
<feature type="region of interest" description="Disordered" evidence="1">
    <location>
        <begin position="122"/>
        <end position="150"/>
    </location>
</feature>
<evidence type="ECO:0000313" key="3">
    <source>
        <dbReference type="Proteomes" id="UP001295423"/>
    </source>
</evidence>
<proteinExistence type="predicted"/>
<accession>A0AAD2FFN5</accession>
<name>A0AAD2FFN5_9STRA</name>
<sequence>MTCSFLLGGQLGILSNLLGQSAEEMLRLYEYSQGTYNRRTMEVETNDPGVVTIRSFTLDDPPPLKLRRDVGVPRLQDTAGFWKRVNKESPEKVRRRIENVKHLTTIQKSLLLEQYDQYQATANQESASNKDSVRNQGKESILPHSKPDADLVGNRNVTIQPLFSWEKIAIETRACQTPHRGIPKHCCPGSYSAGGRLLFFEGVCNSTEPYEIVQEYAMEYLKKPYLARDKDDECDACSIVETLMELNLTLSFVGDSLTRQSNAGLECELLRRGYMVRSKKSSVTKREGCSWRDCIGEWMVFTVTNPTNMKTATFNHFGMYRPDPSNLDLKEIILPHSDIVIFDHGLHWKPKEQARFAEAMTRYLQGFQDANLTMLAWRETSAQHIDSDGGHYGLEAKSKNCVPIHPDHQAGYRMPIMQQAAENAGLQWRSLAEPDFSAQDKETNEIVFLPFRDYTVPLHYLHPNECTHYCHTPYLWLPLWRSLRIALDRAVAPASHDN</sequence>
<gene>
    <name evidence="2" type="ORF">CYCCA115_LOCUS4368</name>
</gene>
<evidence type="ECO:0000256" key="1">
    <source>
        <dbReference type="SAM" id="MobiDB-lite"/>
    </source>
</evidence>